<dbReference type="GO" id="GO:0005737">
    <property type="term" value="C:cytoplasm"/>
    <property type="evidence" value="ECO:0007669"/>
    <property type="project" value="TreeGrafter"/>
</dbReference>
<accession>A0A484Q3P7</accession>
<dbReference type="EMBL" id="CAADIA010000006">
    <property type="protein sequence ID" value="VFR32456.1"/>
    <property type="molecule type" value="Genomic_DNA"/>
</dbReference>
<dbReference type="Gene3D" id="3.90.850.10">
    <property type="entry name" value="Fumarylacetoacetase-like, C-terminal domain"/>
    <property type="match status" value="1"/>
</dbReference>
<reference evidence="1" key="1">
    <citation type="submission" date="2019-03" db="EMBL/GenBank/DDBJ databases">
        <authorList>
            <person name="Danneels B."/>
        </authorList>
    </citation>
    <scope>NUCLEOTIDE SEQUENCE</scope>
</reference>
<protein>
    <submittedName>
        <fullName evidence="1">Hydratase/decarboxylase</fullName>
    </submittedName>
</protein>
<evidence type="ECO:0000313" key="1">
    <source>
        <dbReference type="EMBL" id="VFR32456.1"/>
    </source>
</evidence>
<gene>
    <name evidence="1" type="ORF">ANK1_4169</name>
</gene>
<dbReference type="InterPro" id="IPR050772">
    <property type="entry name" value="Hydratase-Decarb/MhpD_sf"/>
</dbReference>
<dbReference type="PANTHER" id="PTHR30143:SF0">
    <property type="entry name" value="2-KETO-4-PENTENOATE HYDRATASE"/>
    <property type="match status" value="1"/>
</dbReference>
<dbReference type="GO" id="GO:0008684">
    <property type="term" value="F:2-oxopent-4-enoate hydratase activity"/>
    <property type="evidence" value="ECO:0007669"/>
    <property type="project" value="TreeGrafter"/>
</dbReference>
<dbReference type="PANTHER" id="PTHR30143">
    <property type="entry name" value="ACID HYDRATASE"/>
    <property type="match status" value="1"/>
</dbReference>
<name>A0A484Q3P7_9ZZZZ</name>
<dbReference type="SUPFAM" id="SSF56529">
    <property type="entry name" value="FAH"/>
    <property type="match status" value="1"/>
</dbReference>
<sequence>MKIASALAVSLLGLAAPMAHAACPSDAAVAAYFEDYKAARESQGLGDDLTLEEARCSREKLARLLQAELGTPVGYKAAFTNPAIWERFKVKGPEWAYMFGKHMYPSGTTVSPKIGANLLFEADMVAVVKDAGLATAETPLQALQHISHFVPFIEMPDAMRATAGAGPALVATNIIFRGGVLGSRIDVQPTQAFLDSLADTTMVMTEDKSGKELARAKGSALMGNPAASALWLAKALREAGIAVKPGDLLSLGSFNVPVPPEPGTTVSVRFQGLPNTPSATVNFQ</sequence>
<organism evidence="1">
    <name type="scientific">plant metagenome</name>
    <dbReference type="NCBI Taxonomy" id="1297885"/>
    <lineage>
        <taxon>unclassified sequences</taxon>
        <taxon>metagenomes</taxon>
        <taxon>organismal metagenomes</taxon>
    </lineage>
</organism>
<dbReference type="InterPro" id="IPR036663">
    <property type="entry name" value="Fumarylacetoacetase_C_sf"/>
</dbReference>
<proteinExistence type="predicted"/>
<dbReference type="AlphaFoldDB" id="A0A484Q3P7"/>